<evidence type="ECO:0000256" key="1">
    <source>
        <dbReference type="SAM" id="SignalP"/>
    </source>
</evidence>
<keyword evidence="1" id="KW-0732">Signal</keyword>
<dbReference type="RefSeq" id="XP_009531605.1">
    <property type="nucleotide sequence ID" value="XM_009533310.1"/>
</dbReference>
<dbReference type="EMBL" id="JH159156">
    <property type="protein sequence ID" value="EGZ14176.1"/>
    <property type="molecule type" value="Genomic_DNA"/>
</dbReference>
<dbReference type="PANTHER" id="PTHR22538:SF1">
    <property type="entry name" value="VWFD DOMAIN-CONTAINING PROTEIN"/>
    <property type="match status" value="1"/>
</dbReference>
<gene>
    <name evidence="2" type="ORF">PHYSODRAFT_511321</name>
</gene>
<dbReference type="GeneID" id="20659220"/>
<dbReference type="PANTHER" id="PTHR22538">
    <property type="entry name" value="CILIA- AND FLAGELLA-ASSOCIATED PROTEIN 74"/>
    <property type="match status" value="1"/>
</dbReference>
<keyword evidence="3" id="KW-1185">Reference proteome</keyword>
<reference evidence="2 3" key="1">
    <citation type="journal article" date="2006" name="Science">
        <title>Phytophthora genome sequences uncover evolutionary origins and mechanisms of pathogenesis.</title>
        <authorList>
            <person name="Tyler B.M."/>
            <person name="Tripathy S."/>
            <person name="Zhang X."/>
            <person name="Dehal P."/>
            <person name="Jiang R.H."/>
            <person name="Aerts A."/>
            <person name="Arredondo F.D."/>
            <person name="Baxter L."/>
            <person name="Bensasson D."/>
            <person name="Beynon J.L."/>
            <person name="Chapman J."/>
            <person name="Damasceno C.M."/>
            <person name="Dorrance A.E."/>
            <person name="Dou D."/>
            <person name="Dickerman A.W."/>
            <person name="Dubchak I.L."/>
            <person name="Garbelotto M."/>
            <person name="Gijzen M."/>
            <person name="Gordon S.G."/>
            <person name="Govers F."/>
            <person name="Grunwald N.J."/>
            <person name="Huang W."/>
            <person name="Ivors K.L."/>
            <person name="Jones R.W."/>
            <person name="Kamoun S."/>
            <person name="Krampis K."/>
            <person name="Lamour K.H."/>
            <person name="Lee M.K."/>
            <person name="McDonald W.H."/>
            <person name="Medina M."/>
            <person name="Meijer H.J."/>
            <person name="Nordberg E.K."/>
            <person name="Maclean D.J."/>
            <person name="Ospina-Giraldo M.D."/>
            <person name="Morris P.F."/>
            <person name="Phuntumart V."/>
            <person name="Putnam N.H."/>
            <person name="Rash S."/>
            <person name="Rose J.K."/>
            <person name="Sakihama Y."/>
            <person name="Salamov A.A."/>
            <person name="Savidor A."/>
            <person name="Scheuring C.F."/>
            <person name="Smith B.M."/>
            <person name="Sobral B.W."/>
            <person name="Terry A."/>
            <person name="Torto-Alalibo T.A."/>
            <person name="Win J."/>
            <person name="Xu Z."/>
            <person name="Zhang H."/>
            <person name="Grigoriev I.V."/>
            <person name="Rokhsar D.S."/>
            <person name="Boore J.L."/>
        </authorList>
    </citation>
    <scope>NUCLEOTIDE SEQUENCE [LARGE SCALE GENOMIC DNA]</scope>
    <source>
        <strain evidence="2 3">P6497</strain>
    </source>
</reference>
<protein>
    <recommendedName>
        <fullName evidence="4">GPI inositol-deacylase</fullName>
    </recommendedName>
</protein>
<dbReference type="Proteomes" id="UP000002640">
    <property type="component" value="Unassembled WGS sequence"/>
</dbReference>
<proteinExistence type="predicted"/>
<evidence type="ECO:0008006" key="4">
    <source>
        <dbReference type="Google" id="ProtNLM"/>
    </source>
</evidence>
<dbReference type="OMA" id="DIAVEYM"/>
<feature type="chain" id="PRO_5003472499" description="GPI inositol-deacylase" evidence="1">
    <location>
        <begin position="25"/>
        <end position="528"/>
    </location>
</feature>
<dbReference type="KEGG" id="psoj:PHYSODRAFT_511321"/>
<dbReference type="Gene3D" id="3.40.50.1820">
    <property type="entry name" value="alpha/beta hydrolase"/>
    <property type="match status" value="1"/>
</dbReference>
<feature type="signal peptide" evidence="1">
    <location>
        <begin position="1"/>
        <end position="24"/>
    </location>
</feature>
<evidence type="ECO:0000313" key="3">
    <source>
        <dbReference type="Proteomes" id="UP000002640"/>
    </source>
</evidence>
<dbReference type="InParanoid" id="G4ZRZ7"/>
<name>G4ZRZ7_PHYSP</name>
<organism evidence="2 3">
    <name type="scientific">Phytophthora sojae (strain P6497)</name>
    <name type="common">Soybean stem and root rot agent</name>
    <name type="synonym">Phytophthora megasperma f. sp. glycines</name>
    <dbReference type="NCBI Taxonomy" id="1094619"/>
    <lineage>
        <taxon>Eukaryota</taxon>
        <taxon>Sar</taxon>
        <taxon>Stramenopiles</taxon>
        <taxon>Oomycota</taxon>
        <taxon>Peronosporomycetes</taxon>
        <taxon>Peronosporales</taxon>
        <taxon>Peronosporaceae</taxon>
        <taxon>Phytophthora</taxon>
    </lineage>
</organism>
<sequence length="528" mass="57207">MSAPLLSSIVAVVLLSVLPFTVRAFQQDESTTNWPSLHFRFAIKRDAMEVHGQSDFSLLATPTVSLKDGSIEVLYDTFAAFMEHEIVYNYTLVSGDAYVAGSYLNGCNAVVKCMDADILPPVNAIVSALSEAKTVSSVSTSNGTVIPCLPGNAFKASVNGIDFGVCYSGSAGFKMFGADMDIAVEYMEHHVDIQAPKLSDGVDSDCEEIALPSTVSPIAKSFLTGAAISPETSRKLEAAFEISLEEQCSCKSTPRPCIFIHGLGVLTEEEENLDSYDYWGSMTGHTPCCSSVKYAMLNTVNNSWTDETQQQKVCDHILAVSETSEGSTVSDTIIVSHSMGGLMVAGAIANGLCMLDSSTTWVSTGSPMSGSMAADYFQESCKDNTNLVMEKFVETTGFCPADEGITSLTYEHESYSTPELDEAYEAAKKAYRANVYAVMCSNSFSGIISSYQFGFWVMGGVISHKSRKNDGMVEFHSCAGGIPKSKFGKSYRDRFYVSKLNHYDVAFKTGDALLDKSKMPVKWFECLL</sequence>
<dbReference type="InterPro" id="IPR029058">
    <property type="entry name" value="AB_hydrolase_fold"/>
</dbReference>
<dbReference type="AlphaFoldDB" id="G4ZRZ7"/>
<accession>G4ZRZ7</accession>
<evidence type="ECO:0000313" key="2">
    <source>
        <dbReference type="EMBL" id="EGZ14176.1"/>
    </source>
</evidence>